<proteinExistence type="predicted"/>
<accession>A0A9X9M8I5</accession>
<feature type="non-terminal residue" evidence="1">
    <location>
        <position position="1"/>
    </location>
</feature>
<sequence>MEMRTSELREKGIMENLLDTAIWSRKMIFFYLEELHIGCFLLGLPSFQGVHTWVDILAHGPSSVHISHAPKNVS</sequence>
<protein>
    <submittedName>
        <fullName evidence="1">Uncharacterized protein</fullName>
    </submittedName>
</protein>
<comment type="caution">
    <text evidence="1">The sequence shown here is derived from an EMBL/GenBank/DDBJ whole genome shotgun (WGS) entry which is preliminary data.</text>
</comment>
<name>A0A9X9M8I5_GULGU</name>
<evidence type="ECO:0000313" key="1">
    <source>
        <dbReference type="EMBL" id="VCX39137.1"/>
    </source>
</evidence>
<organism evidence="1 2">
    <name type="scientific">Gulo gulo</name>
    <name type="common">Wolverine</name>
    <name type="synonym">Gluton</name>
    <dbReference type="NCBI Taxonomy" id="48420"/>
    <lineage>
        <taxon>Eukaryota</taxon>
        <taxon>Metazoa</taxon>
        <taxon>Chordata</taxon>
        <taxon>Craniata</taxon>
        <taxon>Vertebrata</taxon>
        <taxon>Euteleostomi</taxon>
        <taxon>Mammalia</taxon>
        <taxon>Eutheria</taxon>
        <taxon>Laurasiatheria</taxon>
        <taxon>Carnivora</taxon>
        <taxon>Caniformia</taxon>
        <taxon>Musteloidea</taxon>
        <taxon>Mustelidae</taxon>
        <taxon>Guloninae</taxon>
        <taxon>Gulo</taxon>
    </lineage>
</organism>
<dbReference type="EMBL" id="CYRY02044274">
    <property type="protein sequence ID" value="VCX39137.1"/>
    <property type="molecule type" value="Genomic_DNA"/>
</dbReference>
<reference evidence="1 2" key="1">
    <citation type="submission" date="2018-10" db="EMBL/GenBank/DDBJ databases">
        <authorList>
            <person name="Ekblom R."/>
            <person name="Jareborg N."/>
        </authorList>
    </citation>
    <scope>NUCLEOTIDE SEQUENCE [LARGE SCALE GENOMIC DNA]</scope>
    <source>
        <tissue evidence="1">Muscle</tissue>
    </source>
</reference>
<keyword evidence="2" id="KW-1185">Reference proteome</keyword>
<dbReference type="AlphaFoldDB" id="A0A9X9M8I5"/>
<dbReference type="Proteomes" id="UP000269945">
    <property type="component" value="Unassembled WGS sequence"/>
</dbReference>
<evidence type="ECO:0000313" key="2">
    <source>
        <dbReference type="Proteomes" id="UP000269945"/>
    </source>
</evidence>
<gene>
    <name evidence="1" type="ORF">BN2614_LOCUS5</name>
</gene>